<dbReference type="SUPFAM" id="SSF55729">
    <property type="entry name" value="Acyl-CoA N-acyltransferases (Nat)"/>
    <property type="match status" value="1"/>
</dbReference>
<dbReference type="PANTHER" id="PTHR31435:SF10">
    <property type="entry name" value="BSR4717 PROTEIN"/>
    <property type="match status" value="1"/>
</dbReference>
<dbReference type="Proteomes" id="UP001142610">
    <property type="component" value="Unassembled WGS sequence"/>
</dbReference>
<evidence type="ECO:0000313" key="2">
    <source>
        <dbReference type="EMBL" id="MCQ8185920.1"/>
    </source>
</evidence>
<gene>
    <name evidence="2" type="ORF">NOG11_11020</name>
</gene>
<name>A0A9X2LA25_9PROT</name>
<evidence type="ECO:0000259" key="1">
    <source>
        <dbReference type="PROSITE" id="PS51729"/>
    </source>
</evidence>
<dbReference type="EMBL" id="JANIBC010000009">
    <property type="protein sequence ID" value="MCQ8185920.1"/>
    <property type="molecule type" value="Genomic_DNA"/>
</dbReference>
<sequence>MTGTLEITRREDDSKGRYAVTLDGHTAEMTYSRAGEKLIIIDHTGVPEGLRGRGVGEALVQRGVEDARAEGRKILPLCPFAKRQIEKHQEWQDVLQ</sequence>
<dbReference type="PROSITE" id="PS51729">
    <property type="entry name" value="GNAT_YJDJ"/>
    <property type="match status" value="1"/>
</dbReference>
<accession>A0A9X2LA25</accession>
<dbReference type="PANTHER" id="PTHR31435">
    <property type="entry name" value="PROTEIN NATD1"/>
    <property type="match status" value="1"/>
</dbReference>
<dbReference type="AlphaFoldDB" id="A0A9X2LA25"/>
<dbReference type="Gene3D" id="3.40.630.30">
    <property type="match status" value="1"/>
</dbReference>
<comment type="caution">
    <text evidence="2">The sequence shown here is derived from an EMBL/GenBank/DDBJ whole genome shotgun (WGS) entry which is preliminary data.</text>
</comment>
<reference evidence="2" key="1">
    <citation type="submission" date="2022-07" db="EMBL/GenBank/DDBJ databases">
        <title>Parvularcula maris sp. nov., an algicidal bacterium isolated from seawater.</title>
        <authorList>
            <person name="Li F."/>
        </authorList>
    </citation>
    <scope>NUCLEOTIDE SEQUENCE</scope>
    <source>
        <strain evidence="2">BGMRC 0090</strain>
    </source>
</reference>
<organism evidence="2 3">
    <name type="scientific">Parvularcula maris</name>
    <dbReference type="NCBI Taxonomy" id="2965077"/>
    <lineage>
        <taxon>Bacteria</taxon>
        <taxon>Pseudomonadati</taxon>
        <taxon>Pseudomonadota</taxon>
        <taxon>Alphaproteobacteria</taxon>
        <taxon>Parvularculales</taxon>
        <taxon>Parvularculaceae</taxon>
        <taxon>Parvularcula</taxon>
    </lineage>
</organism>
<dbReference type="InterPro" id="IPR016181">
    <property type="entry name" value="Acyl_CoA_acyltransferase"/>
</dbReference>
<dbReference type="InterPro" id="IPR031165">
    <property type="entry name" value="GNAT_YJDJ"/>
</dbReference>
<dbReference type="CDD" id="cd04301">
    <property type="entry name" value="NAT_SF"/>
    <property type="match status" value="1"/>
</dbReference>
<dbReference type="InterPro" id="IPR045057">
    <property type="entry name" value="Gcn5-rel_NAT"/>
</dbReference>
<evidence type="ECO:0000313" key="3">
    <source>
        <dbReference type="Proteomes" id="UP001142610"/>
    </source>
</evidence>
<protein>
    <submittedName>
        <fullName evidence="2">N-acetyltransferase</fullName>
    </submittedName>
</protein>
<dbReference type="Pfam" id="PF14542">
    <property type="entry name" value="Acetyltransf_CG"/>
    <property type="match status" value="1"/>
</dbReference>
<feature type="domain" description="N-acetyltransferase" evidence="1">
    <location>
        <begin position="10"/>
        <end position="96"/>
    </location>
</feature>
<dbReference type="RefSeq" id="WP_256619816.1">
    <property type="nucleotide sequence ID" value="NZ_JANIBC010000009.1"/>
</dbReference>
<proteinExistence type="predicted"/>
<keyword evidence="3" id="KW-1185">Reference proteome</keyword>